<name>A0ABY5NHU0_9MICO</name>
<dbReference type="SUPFAM" id="SSF56281">
    <property type="entry name" value="Metallo-hydrolase/oxidoreductase"/>
    <property type="match status" value="1"/>
</dbReference>
<protein>
    <submittedName>
        <fullName evidence="3">MBL fold metallo-hydrolase</fullName>
    </submittedName>
</protein>
<dbReference type="InterPro" id="IPR001279">
    <property type="entry name" value="Metallo-B-lactamas"/>
</dbReference>
<reference evidence="3" key="1">
    <citation type="submission" date="2022-01" db="EMBL/GenBank/DDBJ databases">
        <title>Microbacterium eymi and Microbacterium rhizovicinus sp. nov., isolated from the rhizospheric soil of Elymus tsukushiensis, a plant native to the Dokdo Islands, Republic of Korea.</title>
        <authorList>
            <person name="Hwang Y.J."/>
        </authorList>
    </citation>
    <scope>NUCLEOTIDE SEQUENCE</scope>
    <source>
        <strain evidence="3">KUDC0405</strain>
    </source>
</reference>
<proteinExistence type="predicted"/>
<organism evidence="3 4">
    <name type="scientific">Microbacterium elymi</name>
    <dbReference type="NCBI Taxonomy" id="2909587"/>
    <lineage>
        <taxon>Bacteria</taxon>
        <taxon>Bacillati</taxon>
        <taxon>Actinomycetota</taxon>
        <taxon>Actinomycetes</taxon>
        <taxon>Micrococcales</taxon>
        <taxon>Microbacteriaceae</taxon>
        <taxon>Microbacterium</taxon>
    </lineage>
</organism>
<keyword evidence="1" id="KW-0378">Hydrolase</keyword>
<dbReference type="RefSeq" id="WP_259611286.1">
    <property type="nucleotide sequence ID" value="NZ_CP091139.2"/>
</dbReference>
<accession>A0ABY5NHU0</accession>
<feature type="domain" description="Metallo-beta-lactamase" evidence="2">
    <location>
        <begin position="3"/>
        <end position="101"/>
    </location>
</feature>
<dbReference type="Pfam" id="PF12706">
    <property type="entry name" value="Lactamase_B_2"/>
    <property type="match status" value="1"/>
</dbReference>
<dbReference type="PANTHER" id="PTHR46018:SF2">
    <property type="entry name" value="ZINC PHOSPHODIESTERASE ELAC PROTEIN 1"/>
    <property type="match status" value="1"/>
</dbReference>
<keyword evidence="1" id="KW-0540">Nuclease</keyword>
<keyword evidence="1" id="KW-0255">Endonuclease</keyword>
<evidence type="ECO:0000313" key="4">
    <source>
        <dbReference type="Proteomes" id="UP001054811"/>
    </source>
</evidence>
<sequence>MQDANVRVTAVLVPHGPTFPTFAYRFDTEYGSVTFSGDTTYTDNIPTLAHRTDILVHEAINVRGWPGPDALKDHLLTSHVEVQKVGAVASDAQARRLVLSHVGDLVSPVLPVRQWTAWARQGYHGPVTVGRDLQVFTL</sequence>
<keyword evidence="4" id="KW-1185">Reference proteome</keyword>
<dbReference type="PANTHER" id="PTHR46018">
    <property type="entry name" value="ZINC PHOSPHODIESTERASE ELAC PROTEIN 1"/>
    <property type="match status" value="1"/>
</dbReference>
<evidence type="ECO:0000256" key="1">
    <source>
        <dbReference type="ARBA" id="ARBA00022759"/>
    </source>
</evidence>
<dbReference type="InterPro" id="IPR036866">
    <property type="entry name" value="RibonucZ/Hydroxyglut_hydro"/>
</dbReference>
<dbReference type="EMBL" id="CP091139">
    <property type="protein sequence ID" value="UUT34760.1"/>
    <property type="molecule type" value="Genomic_DNA"/>
</dbReference>
<evidence type="ECO:0000259" key="2">
    <source>
        <dbReference type="Pfam" id="PF12706"/>
    </source>
</evidence>
<evidence type="ECO:0000313" key="3">
    <source>
        <dbReference type="EMBL" id="UUT34760.1"/>
    </source>
</evidence>
<gene>
    <name evidence="3" type="ORF">L2X98_30370</name>
</gene>
<dbReference type="Gene3D" id="3.60.15.10">
    <property type="entry name" value="Ribonuclease Z/Hydroxyacylglutathione hydrolase-like"/>
    <property type="match status" value="1"/>
</dbReference>
<dbReference type="Proteomes" id="UP001054811">
    <property type="component" value="Chromosome"/>
</dbReference>